<feature type="domain" description="HipA-like C-terminal" evidence="3">
    <location>
        <begin position="1"/>
        <end position="80"/>
    </location>
</feature>
<keyword evidence="1" id="KW-0808">Transferase</keyword>
<evidence type="ECO:0000259" key="3">
    <source>
        <dbReference type="Pfam" id="PF07804"/>
    </source>
</evidence>
<gene>
    <name evidence="4" type="ORF">LEA_15840</name>
</gene>
<feature type="non-terminal residue" evidence="4">
    <location>
        <position position="121"/>
    </location>
</feature>
<comment type="caution">
    <text evidence="4">The sequence shown here is derived from an EMBL/GenBank/DDBJ whole genome shotgun (WGS) entry which is preliminary data.</text>
</comment>
<accession>K1T4X1</accession>
<evidence type="ECO:0000256" key="2">
    <source>
        <dbReference type="ARBA" id="ARBA00022777"/>
    </source>
</evidence>
<organism evidence="4">
    <name type="scientific">human gut metagenome</name>
    <dbReference type="NCBI Taxonomy" id="408170"/>
    <lineage>
        <taxon>unclassified sequences</taxon>
        <taxon>metagenomes</taxon>
        <taxon>organismal metagenomes</taxon>
    </lineage>
</organism>
<protein>
    <submittedName>
        <fullName evidence="4">HipA-like protein</fullName>
    </submittedName>
</protein>
<dbReference type="Pfam" id="PF07804">
    <property type="entry name" value="HipA_C"/>
    <property type="match status" value="1"/>
</dbReference>
<evidence type="ECO:0000313" key="4">
    <source>
        <dbReference type="EMBL" id="EKC54466.1"/>
    </source>
</evidence>
<evidence type="ECO:0000256" key="1">
    <source>
        <dbReference type="ARBA" id="ARBA00022679"/>
    </source>
</evidence>
<sequence length="121" mass="13841">MHLKNFSLIETEEGSGEYILSPAYDLLPVNLIMPEDKEQFALTMNGKKQNIRRKDFLIYAEKCGISKVSAEKMIESIVKKKDKFINMCMESLLPEHLKNEFVELLDPARQLPEVRLGADPG</sequence>
<dbReference type="GO" id="GO:0016301">
    <property type="term" value="F:kinase activity"/>
    <property type="evidence" value="ECO:0007669"/>
    <property type="project" value="UniProtKB-KW"/>
</dbReference>
<reference evidence="4" key="1">
    <citation type="journal article" date="2013" name="Environ. Microbiol.">
        <title>Microbiota from the distal guts of lean and obese adolescents exhibit partial functional redundancy besides clear differences in community structure.</title>
        <authorList>
            <person name="Ferrer M."/>
            <person name="Ruiz A."/>
            <person name="Lanza F."/>
            <person name="Haange S.B."/>
            <person name="Oberbach A."/>
            <person name="Till H."/>
            <person name="Bargiela R."/>
            <person name="Campoy C."/>
            <person name="Segura M.T."/>
            <person name="Richter M."/>
            <person name="von Bergen M."/>
            <person name="Seifert J."/>
            <person name="Suarez A."/>
        </authorList>
    </citation>
    <scope>NUCLEOTIDE SEQUENCE</scope>
</reference>
<keyword evidence="2" id="KW-0418">Kinase</keyword>
<dbReference type="EMBL" id="AJWY01010817">
    <property type="protein sequence ID" value="EKC54466.1"/>
    <property type="molecule type" value="Genomic_DNA"/>
</dbReference>
<dbReference type="AlphaFoldDB" id="K1T4X1"/>
<proteinExistence type="predicted"/>
<name>K1T4X1_9ZZZZ</name>
<dbReference type="InterPro" id="IPR012893">
    <property type="entry name" value="HipA-like_C"/>
</dbReference>